<dbReference type="PANTHER" id="PTHR23501:SF197">
    <property type="entry name" value="COMD"/>
    <property type="match status" value="1"/>
</dbReference>
<dbReference type="NCBIfam" id="TIGR00711">
    <property type="entry name" value="efflux_EmrB"/>
    <property type="match status" value="1"/>
</dbReference>
<dbReference type="Proteomes" id="UP000234462">
    <property type="component" value="Unassembled WGS sequence"/>
</dbReference>
<dbReference type="PRINTS" id="PR01036">
    <property type="entry name" value="TCRTETB"/>
</dbReference>
<dbReference type="Pfam" id="PF07690">
    <property type="entry name" value="MFS_1"/>
    <property type="match status" value="1"/>
</dbReference>
<evidence type="ECO:0000256" key="2">
    <source>
        <dbReference type="ARBA" id="ARBA00007520"/>
    </source>
</evidence>
<dbReference type="Gene3D" id="1.20.1250.20">
    <property type="entry name" value="MFS general substrate transporter like domains"/>
    <property type="match status" value="1"/>
</dbReference>
<dbReference type="FunFam" id="1.20.1720.10:FF:000004">
    <property type="entry name" value="EmrB/QacA family drug resistance transporter"/>
    <property type="match status" value="1"/>
</dbReference>
<comment type="similarity">
    <text evidence="2">Belongs to the major facilitator superfamily. TCR/Tet family.</text>
</comment>
<evidence type="ECO:0000259" key="10">
    <source>
        <dbReference type="PROSITE" id="PS50850"/>
    </source>
</evidence>
<feature type="domain" description="Major facilitator superfamily (MFS) profile" evidence="10">
    <location>
        <begin position="39"/>
        <end position="523"/>
    </location>
</feature>
<evidence type="ECO:0000256" key="5">
    <source>
        <dbReference type="ARBA" id="ARBA00022692"/>
    </source>
</evidence>
<name>A0A2H1L2A7_9MICO</name>
<dbReference type="AlphaFoldDB" id="A0A2H1L2A7"/>
<sequence>MRRALALDDSPKPAAGPRSDTPAGGEGSGTPSTGQIVALFVGLMLAMFMFSLNQTVLATALPTIVGELNGVGQMLWVQTGFMLASTILMPAYGRLGDQFGRKAFFIAAISIFIGGSFIGFLAPTMGWLIAGRIVQGVGGGGMMILSQAIIAGVVPARQRGKYMGIMGSVFAVSSVAGPLIGGWLTEGPGWRWAFLLSLPLGVLAIISTIFFFREDASTRTGERSVDVLGLALIAVFTSSVVLLSAWGGTQFAWASPEIIGLISAGVLAAAAFVVVELRVKAPIIPMWLFKDRNFTLASIAGISLSVGMFGVISYMPTYLQMTHELSPANAGLSMIPLMATMLVVGTSVGFLIARTGHYKSYPIAGLFTATVGLVLLSTVEPGTSVGVLMGFLAVFGTGLGLALQQLVLIVQNSFPVRMVGTATASNNYFRQVGGTLGMSLVGTLFTSRLMANLESGLSAVPGGAGDIGSANSLTPDIVAHLPAPLYDIVVTAYDDALTPLFLWVAPLTLIGAVIACFIDPKPLATTIEAAEAPRSTVTAGPLDGESDRDPTTRG</sequence>
<keyword evidence="12" id="KW-1185">Reference proteome</keyword>
<dbReference type="GO" id="GO:0005886">
    <property type="term" value="C:plasma membrane"/>
    <property type="evidence" value="ECO:0007669"/>
    <property type="project" value="UniProtKB-SubCell"/>
</dbReference>
<dbReference type="Gene3D" id="1.20.1720.10">
    <property type="entry name" value="Multidrug resistance protein D"/>
    <property type="match status" value="1"/>
</dbReference>
<feature type="transmembrane region" description="Helical" evidence="9">
    <location>
        <begin position="296"/>
        <end position="315"/>
    </location>
</feature>
<dbReference type="EMBL" id="FXZM01000002">
    <property type="protein sequence ID" value="SMY11041.1"/>
    <property type="molecule type" value="Genomic_DNA"/>
</dbReference>
<feature type="transmembrane region" description="Helical" evidence="9">
    <location>
        <begin position="335"/>
        <end position="353"/>
    </location>
</feature>
<keyword evidence="7 9" id="KW-0472">Membrane</keyword>
<evidence type="ECO:0000256" key="3">
    <source>
        <dbReference type="ARBA" id="ARBA00022448"/>
    </source>
</evidence>
<feature type="transmembrane region" description="Helical" evidence="9">
    <location>
        <begin position="190"/>
        <end position="212"/>
    </location>
</feature>
<dbReference type="InterPro" id="IPR004638">
    <property type="entry name" value="EmrB-like"/>
</dbReference>
<feature type="transmembrane region" description="Helical" evidence="9">
    <location>
        <begin position="162"/>
        <end position="184"/>
    </location>
</feature>
<feature type="transmembrane region" description="Helical" evidence="9">
    <location>
        <begin position="36"/>
        <end position="61"/>
    </location>
</feature>
<evidence type="ECO:0000256" key="9">
    <source>
        <dbReference type="SAM" id="Phobius"/>
    </source>
</evidence>
<feature type="compositionally biased region" description="Basic and acidic residues" evidence="8">
    <location>
        <begin position="1"/>
        <end position="11"/>
    </location>
</feature>
<dbReference type="InterPro" id="IPR036259">
    <property type="entry name" value="MFS_trans_sf"/>
</dbReference>
<keyword evidence="5 9" id="KW-0812">Transmembrane</keyword>
<feature type="transmembrane region" description="Helical" evidence="9">
    <location>
        <begin position="224"/>
        <end position="246"/>
    </location>
</feature>
<evidence type="ECO:0000256" key="8">
    <source>
        <dbReference type="SAM" id="MobiDB-lite"/>
    </source>
</evidence>
<keyword evidence="3" id="KW-0813">Transport</keyword>
<feature type="transmembrane region" description="Helical" evidence="9">
    <location>
        <begin position="431"/>
        <end position="451"/>
    </location>
</feature>
<feature type="transmembrane region" description="Helical" evidence="9">
    <location>
        <begin position="73"/>
        <end position="92"/>
    </location>
</feature>
<feature type="transmembrane region" description="Helical" evidence="9">
    <location>
        <begin position="136"/>
        <end position="155"/>
    </location>
</feature>
<evidence type="ECO:0000313" key="12">
    <source>
        <dbReference type="Proteomes" id="UP000234462"/>
    </source>
</evidence>
<dbReference type="GO" id="GO:0022857">
    <property type="term" value="F:transmembrane transporter activity"/>
    <property type="evidence" value="ECO:0007669"/>
    <property type="project" value="InterPro"/>
</dbReference>
<dbReference type="InterPro" id="IPR020846">
    <property type="entry name" value="MFS_dom"/>
</dbReference>
<feature type="region of interest" description="Disordered" evidence="8">
    <location>
        <begin position="534"/>
        <end position="554"/>
    </location>
</feature>
<feature type="transmembrane region" description="Helical" evidence="9">
    <location>
        <begin position="385"/>
        <end position="410"/>
    </location>
</feature>
<dbReference type="SUPFAM" id="SSF103473">
    <property type="entry name" value="MFS general substrate transporter"/>
    <property type="match status" value="1"/>
</dbReference>
<feature type="transmembrane region" description="Helical" evidence="9">
    <location>
        <begin position="500"/>
        <end position="518"/>
    </location>
</feature>
<feature type="region of interest" description="Disordered" evidence="8">
    <location>
        <begin position="1"/>
        <end position="30"/>
    </location>
</feature>
<dbReference type="PROSITE" id="PS50850">
    <property type="entry name" value="MFS"/>
    <property type="match status" value="1"/>
</dbReference>
<dbReference type="RefSeq" id="WP_246076008.1">
    <property type="nucleotide sequence ID" value="NZ_FXZM01000002.1"/>
</dbReference>
<dbReference type="PANTHER" id="PTHR23501">
    <property type="entry name" value="MAJOR FACILITATOR SUPERFAMILY"/>
    <property type="match status" value="1"/>
</dbReference>
<evidence type="ECO:0000313" key="11">
    <source>
        <dbReference type="EMBL" id="SMY11041.1"/>
    </source>
</evidence>
<feature type="transmembrane region" description="Helical" evidence="9">
    <location>
        <begin position="104"/>
        <end position="130"/>
    </location>
</feature>
<dbReference type="InterPro" id="IPR011701">
    <property type="entry name" value="MFS"/>
</dbReference>
<evidence type="ECO:0000256" key="6">
    <source>
        <dbReference type="ARBA" id="ARBA00022989"/>
    </source>
</evidence>
<evidence type="ECO:0000256" key="1">
    <source>
        <dbReference type="ARBA" id="ARBA00004651"/>
    </source>
</evidence>
<feature type="compositionally biased region" description="Basic and acidic residues" evidence="8">
    <location>
        <begin position="545"/>
        <end position="554"/>
    </location>
</feature>
<protein>
    <submittedName>
        <fullName evidence="11">Drug resistance transporter, EmrB/QacA subfamily</fullName>
    </submittedName>
</protein>
<proteinExistence type="inferred from homology"/>
<evidence type="ECO:0000256" key="7">
    <source>
        <dbReference type="ARBA" id="ARBA00023136"/>
    </source>
</evidence>
<organism evidence="11 12">
    <name type="scientific">Brevibacterium jeotgali</name>
    <dbReference type="NCBI Taxonomy" id="1262550"/>
    <lineage>
        <taxon>Bacteria</taxon>
        <taxon>Bacillati</taxon>
        <taxon>Actinomycetota</taxon>
        <taxon>Actinomycetes</taxon>
        <taxon>Micrococcales</taxon>
        <taxon>Brevibacteriaceae</taxon>
        <taxon>Brevibacterium</taxon>
    </lineage>
</organism>
<comment type="subcellular location">
    <subcellularLocation>
        <location evidence="1">Cell membrane</location>
        <topology evidence="1">Multi-pass membrane protein</topology>
    </subcellularLocation>
</comment>
<gene>
    <name evidence="11" type="ORF">BJEO58_00622</name>
</gene>
<keyword evidence="6 9" id="KW-1133">Transmembrane helix</keyword>
<feature type="transmembrane region" description="Helical" evidence="9">
    <location>
        <begin position="360"/>
        <end position="379"/>
    </location>
</feature>
<dbReference type="CDD" id="cd17502">
    <property type="entry name" value="MFS_Azr1_MDR_like"/>
    <property type="match status" value="1"/>
</dbReference>
<reference evidence="12" key="1">
    <citation type="submission" date="2017-03" db="EMBL/GenBank/DDBJ databases">
        <authorList>
            <person name="Monnet C."/>
        </authorList>
    </citation>
    <scope>NUCLEOTIDE SEQUENCE [LARGE SCALE GENOMIC DNA]</scope>
    <source>
        <strain evidence="12">SJ5-8</strain>
    </source>
</reference>
<keyword evidence="4" id="KW-1003">Cell membrane</keyword>
<evidence type="ECO:0000256" key="4">
    <source>
        <dbReference type="ARBA" id="ARBA00022475"/>
    </source>
</evidence>
<feature type="transmembrane region" description="Helical" evidence="9">
    <location>
        <begin position="258"/>
        <end position="275"/>
    </location>
</feature>
<accession>A0A2H1L2A7</accession>